<dbReference type="EnsemblMetazoa" id="PPA47141.1">
    <property type="protein sequence ID" value="PPA47141.1"/>
    <property type="gene ID" value="WBGene00305003"/>
</dbReference>
<dbReference type="Gene3D" id="3.30.50.10">
    <property type="entry name" value="Erythroid Transcription Factor GATA-1, subunit A"/>
    <property type="match status" value="1"/>
</dbReference>
<keyword evidence="3 11" id="KW-0479">Metal-binding</keyword>
<protein>
    <recommendedName>
        <fullName evidence="16">Nuclear receptor</fullName>
    </recommendedName>
</protein>
<dbReference type="OrthoDB" id="5830034at2759"/>
<dbReference type="SUPFAM" id="SSF57716">
    <property type="entry name" value="Glucocorticoid receptor-like (DNA-binding domain)"/>
    <property type="match status" value="1"/>
</dbReference>
<dbReference type="PROSITE" id="PS00031">
    <property type="entry name" value="NUCLEAR_REC_DBD_1"/>
    <property type="match status" value="1"/>
</dbReference>
<dbReference type="SMART" id="SM00430">
    <property type="entry name" value="HOLI"/>
    <property type="match status" value="1"/>
</dbReference>
<evidence type="ECO:0000256" key="2">
    <source>
        <dbReference type="ARBA" id="ARBA00005993"/>
    </source>
</evidence>
<dbReference type="PROSITE" id="PS51030">
    <property type="entry name" value="NUCLEAR_REC_DBD_2"/>
    <property type="match status" value="1"/>
</dbReference>
<dbReference type="InterPro" id="IPR000536">
    <property type="entry name" value="Nucl_hrmn_rcpt_lig-bd"/>
</dbReference>
<evidence type="ECO:0000256" key="8">
    <source>
        <dbReference type="ARBA" id="ARBA00023163"/>
    </source>
</evidence>
<evidence type="ECO:0000256" key="1">
    <source>
        <dbReference type="ARBA" id="ARBA00004123"/>
    </source>
</evidence>
<dbReference type="InterPro" id="IPR035500">
    <property type="entry name" value="NHR-like_dom_sf"/>
</dbReference>
<evidence type="ECO:0000256" key="6">
    <source>
        <dbReference type="ARBA" id="ARBA00023015"/>
    </source>
</evidence>
<dbReference type="Gene3D" id="1.10.565.10">
    <property type="entry name" value="Retinoid X Receptor"/>
    <property type="match status" value="1"/>
</dbReference>
<evidence type="ECO:0000256" key="10">
    <source>
        <dbReference type="ARBA" id="ARBA00023242"/>
    </source>
</evidence>
<reference evidence="14" key="2">
    <citation type="submission" date="2022-06" db="UniProtKB">
        <authorList>
            <consortium name="EnsemblMetazoa"/>
        </authorList>
    </citation>
    <scope>IDENTIFICATION</scope>
    <source>
        <strain evidence="14">PS312</strain>
    </source>
</reference>
<gene>
    <name evidence="14" type="primary">WBGene00305003</name>
</gene>
<dbReference type="Proteomes" id="UP000005239">
    <property type="component" value="Unassembled WGS sequence"/>
</dbReference>
<feature type="domain" description="Nuclear receptor" evidence="12">
    <location>
        <begin position="7"/>
        <end position="83"/>
    </location>
</feature>
<organism evidence="14 15">
    <name type="scientific">Pristionchus pacificus</name>
    <name type="common">Parasitic nematode worm</name>
    <dbReference type="NCBI Taxonomy" id="54126"/>
    <lineage>
        <taxon>Eukaryota</taxon>
        <taxon>Metazoa</taxon>
        <taxon>Ecdysozoa</taxon>
        <taxon>Nematoda</taxon>
        <taxon>Chromadorea</taxon>
        <taxon>Rhabditida</taxon>
        <taxon>Rhabditina</taxon>
        <taxon>Diplogasteromorpha</taxon>
        <taxon>Diplogasteroidea</taxon>
        <taxon>Neodiplogasteridae</taxon>
        <taxon>Pristionchus</taxon>
    </lineage>
</organism>
<reference evidence="15" key="1">
    <citation type="journal article" date="2008" name="Nat. Genet.">
        <title>The Pristionchus pacificus genome provides a unique perspective on nematode lifestyle and parasitism.</title>
        <authorList>
            <person name="Dieterich C."/>
            <person name="Clifton S.W."/>
            <person name="Schuster L.N."/>
            <person name="Chinwalla A."/>
            <person name="Delehaunty K."/>
            <person name="Dinkelacker I."/>
            <person name="Fulton L."/>
            <person name="Fulton R."/>
            <person name="Godfrey J."/>
            <person name="Minx P."/>
            <person name="Mitreva M."/>
            <person name="Roeseler W."/>
            <person name="Tian H."/>
            <person name="Witte H."/>
            <person name="Yang S.P."/>
            <person name="Wilson R.K."/>
            <person name="Sommer R.J."/>
        </authorList>
    </citation>
    <scope>NUCLEOTIDE SEQUENCE [LARGE SCALE GENOMIC DNA]</scope>
    <source>
        <strain evidence="15">PS312</strain>
    </source>
</reference>
<keyword evidence="10 11" id="KW-0539">Nucleus</keyword>
<dbReference type="PANTHER" id="PTHR46011:SF6">
    <property type="entry name" value="HIGH ZINC ACTIVATED NUCLEAR RECEPTOR PROTEIN"/>
    <property type="match status" value="1"/>
</dbReference>
<evidence type="ECO:0000313" key="14">
    <source>
        <dbReference type="EnsemblMetazoa" id="PPA47141.1"/>
    </source>
</evidence>
<keyword evidence="7 11" id="KW-0238">DNA-binding</keyword>
<feature type="domain" description="NR LBD" evidence="13">
    <location>
        <begin position="104"/>
        <end position="370"/>
    </location>
</feature>
<evidence type="ECO:0000259" key="12">
    <source>
        <dbReference type="PROSITE" id="PS51030"/>
    </source>
</evidence>
<proteinExistence type="inferred from homology"/>
<dbReference type="Pfam" id="PF00104">
    <property type="entry name" value="Hormone_recep"/>
    <property type="match status" value="1"/>
</dbReference>
<evidence type="ECO:0000256" key="7">
    <source>
        <dbReference type="ARBA" id="ARBA00023125"/>
    </source>
</evidence>
<dbReference type="GO" id="GO:0005634">
    <property type="term" value="C:nucleus"/>
    <property type="evidence" value="ECO:0000318"/>
    <property type="project" value="GO_Central"/>
</dbReference>
<dbReference type="InterPro" id="IPR001628">
    <property type="entry name" value="Znf_hrmn_rcpt"/>
</dbReference>
<comment type="similarity">
    <text evidence="2 11">Belongs to the nuclear hormone receptor family.</text>
</comment>
<dbReference type="GO" id="GO:0000978">
    <property type="term" value="F:RNA polymerase II cis-regulatory region sequence-specific DNA binding"/>
    <property type="evidence" value="ECO:0007669"/>
    <property type="project" value="InterPro"/>
</dbReference>
<evidence type="ECO:0000256" key="4">
    <source>
        <dbReference type="ARBA" id="ARBA00022771"/>
    </source>
</evidence>
<comment type="subcellular location">
    <subcellularLocation>
        <location evidence="1 11">Nucleus</location>
    </subcellularLocation>
</comment>
<evidence type="ECO:0008006" key="16">
    <source>
        <dbReference type="Google" id="ProtNLM"/>
    </source>
</evidence>
<dbReference type="InterPro" id="IPR049636">
    <property type="entry name" value="HNF4-like_DBD"/>
</dbReference>
<dbReference type="Pfam" id="PF00105">
    <property type="entry name" value="zf-C4"/>
    <property type="match status" value="1"/>
</dbReference>
<evidence type="ECO:0000256" key="5">
    <source>
        <dbReference type="ARBA" id="ARBA00022833"/>
    </source>
</evidence>
<keyword evidence="5 11" id="KW-0862">Zinc</keyword>
<dbReference type="GO" id="GO:0003700">
    <property type="term" value="F:DNA-binding transcription factor activity"/>
    <property type="evidence" value="ECO:0000318"/>
    <property type="project" value="GO_Central"/>
</dbReference>
<keyword evidence="8 11" id="KW-0804">Transcription</keyword>
<keyword evidence="6 11" id="KW-0805">Transcription regulation</keyword>
<dbReference type="CDD" id="cd06960">
    <property type="entry name" value="NR_DBD_HNF4A"/>
    <property type="match status" value="1"/>
</dbReference>
<keyword evidence="4 11" id="KW-0863">Zinc-finger</keyword>
<dbReference type="SMART" id="SM00399">
    <property type="entry name" value="ZnF_C4"/>
    <property type="match status" value="1"/>
</dbReference>
<dbReference type="SUPFAM" id="SSF48508">
    <property type="entry name" value="Nuclear receptor ligand-binding domain"/>
    <property type="match status" value="1"/>
</dbReference>
<dbReference type="InterPro" id="IPR013088">
    <property type="entry name" value="Znf_NHR/GATA"/>
</dbReference>
<name>A0A8R1V5D1_PRIPA</name>
<dbReference type="PRINTS" id="PR00047">
    <property type="entry name" value="STROIDFINGER"/>
</dbReference>
<evidence type="ECO:0000259" key="13">
    <source>
        <dbReference type="PROSITE" id="PS51843"/>
    </source>
</evidence>
<evidence type="ECO:0000256" key="9">
    <source>
        <dbReference type="ARBA" id="ARBA00023170"/>
    </source>
</evidence>
<evidence type="ECO:0000256" key="3">
    <source>
        <dbReference type="ARBA" id="ARBA00022723"/>
    </source>
</evidence>
<sequence>MAETAHINECLVCSAPNTSLHFGIDACRACTAFFKRATVLGRRYPCRKGQRKCEVTRESTIACRGCRYDRCVAVGMKYDGPMRAYNGPADKFEVECITNEPSTSAVSMLDQIRSAYEKAVAVYKQKELTLLRKCNRAQRVPHISQEVYTGMTEEMHTENVKNLSQEMWTFFQDAFPSLSELSINEQAELFRCYLPNFCLIDTYFRTWKIWRAFDNYVMVTASMCIELKSPYSWMSVDDDVKNRREMVELGELHVRDQVSRLAPLFEKADVTDCELHALLALALCEPDMKTDASDTLLSLLDSIRSQTLREVHRYYKVEMMMADFSARLGNIMTICHAVRECNSHFQEYLRTYATLFDAHSADKMMEKLFL</sequence>
<keyword evidence="9 11" id="KW-0675">Receptor</keyword>
<evidence type="ECO:0000256" key="11">
    <source>
        <dbReference type="RuleBase" id="RU004334"/>
    </source>
</evidence>
<accession>A0A8R1V5D1</accession>
<dbReference type="PANTHER" id="PTHR46011">
    <property type="entry name" value="NUCLEAR HORMONE RECEPTOR FAMILY MEMBER NHR-86-RELATED"/>
    <property type="match status" value="1"/>
</dbReference>
<keyword evidence="15" id="KW-1185">Reference proteome</keyword>
<dbReference type="AlphaFoldDB" id="A0A8R1V5D1"/>
<evidence type="ECO:0000313" key="15">
    <source>
        <dbReference type="Proteomes" id="UP000005239"/>
    </source>
</evidence>
<dbReference type="PROSITE" id="PS51843">
    <property type="entry name" value="NR_LBD"/>
    <property type="match status" value="1"/>
</dbReference>
<dbReference type="GO" id="GO:0008270">
    <property type="term" value="F:zinc ion binding"/>
    <property type="evidence" value="ECO:0007669"/>
    <property type="project" value="UniProtKB-KW"/>
</dbReference>